<evidence type="ECO:0000256" key="1">
    <source>
        <dbReference type="SAM" id="SignalP"/>
    </source>
</evidence>
<dbReference type="EMBL" id="CP130612">
    <property type="protein sequence ID" value="WKW11804.1"/>
    <property type="molecule type" value="Genomic_DNA"/>
</dbReference>
<evidence type="ECO:0000313" key="3">
    <source>
        <dbReference type="EMBL" id="WKW14714.1"/>
    </source>
</evidence>
<keyword evidence="1" id="KW-0732">Signal</keyword>
<name>A0AA49Q7I0_9BACT</name>
<evidence type="ECO:0000313" key="2">
    <source>
        <dbReference type="EMBL" id="WKW11804.1"/>
    </source>
</evidence>
<proteinExistence type="predicted"/>
<dbReference type="KEGG" id="pspc:Strain318_001070"/>
<reference evidence="3" key="1">
    <citation type="submission" date="2023-07" db="EMBL/GenBank/DDBJ databases">
        <authorList>
            <person name="Haufschild T."/>
            <person name="Kallscheuer N."/>
            <person name="Hammer J."/>
            <person name="Kohn T."/>
            <person name="Kabuu M."/>
            <person name="Jogler M."/>
            <person name="Wohfarth N."/>
            <person name="Heuer A."/>
            <person name="Rohde M."/>
            <person name="van Teeseling M.C.F."/>
            <person name="Jogler C."/>
        </authorList>
    </citation>
    <scope>NUCLEOTIDE SEQUENCE</scope>
    <source>
        <strain evidence="2">Strain 138</strain>
        <strain evidence="3">Strain 318</strain>
    </source>
</reference>
<feature type="signal peptide" evidence="1">
    <location>
        <begin position="1"/>
        <end position="22"/>
    </location>
</feature>
<keyword evidence="4" id="KW-1185">Reference proteome</keyword>
<dbReference type="EMBL" id="CP130613">
    <property type="protein sequence ID" value="WKW14714.1"/>
    <property type="molecule type" value="Genomic_DNA"/>
</dbReference>
<accession>A0AA49Q4J1</accession>
<evidence type="ECO:0000313" key="4">
    <source>
        <dbReference type="Proteomes" id="UP001229955"/>
    </source>
</evidence>
<dbReference type="AlphaFoldDB" id="A0AA49Q7I0"/>
<feature type="chain" id="PRO_5041360254" evidence="1">
    <location>
        <begin position="23"/>
        <end position="62"/>
    </location>
</feature>
<organism evidence="3 4">
    <name type="scientific">Pseudogemmatithrix spongiicola</name>
    <dbReference type="NCBI Taxonomy" id="3062599"/>
    <lineage>
        <taxon>Bacteria</taxon>
        <taxon>Pseudomonadati</taxon>
        <taxon>Gemmatimonadota</taxon>
        <taxon>Gemmatimonadia</taxon>
        <taxon>Gemmatimonadales</taxon>
        <taxon>Gemmatimonadaceae</taxon>
        <taxon>Pseudogemmatithrix</taxon>
    </lineage>
</organism>
<protein>
    <submittedName>
        <fullName evidence="3">Uncharacterized protein</fullName>
    </submittedName>
</protein>
<dbReference type="Proteomes" id="UP001229955">
    <property type="component" value="Chromosome"/>
</dbReference>
<sequence length="62" mass="6674">MKKSLYMLFAVSLFLPAPASKAEAQIPLPPPNALQVIPGDFCEGCILNVCNCVINSPIIIQM</sequence>
<dbReference type="RefSeq" id="WP_367887492.1">
    <property type="nucleotide sequence ID" value="NZ_CP130612.1"/>
</dbReference>
<gene>
    <name evidence="2" type="ORF">Strain138_001070</name>
    <name evidence="3" type="ORF">Strain318_001070</name>
</gene>
<accession>A0AA49Q7I0</accession>